<keyword evidence="2" id="KW-0012">Acyltransferase</keyword>
<proteinExistence type="predicted"/>
<comment type="caution">
    <text evidence="4">The sequence shown here is derived from an EMBL/GenBank/DDBJ whole genome shotgun (WGS) entry which is preliminary data.</text>
</comment>
<dbReference type="PANTHER" id="PTHR43877">
    <property type="entry name" value="AMINOALKYLPHOSPHONATE N-ACETYLTRANSFERASE-RELATED-RELATED"/>
    <property type="match status" value="1"/>
</dbReference>
<reference evidence="4 5" key="1">
    <citation type="submission" date="2019-09" db="EMBL/GenBank/DDBJ databases">
        <title>Taxonomic organization of the family Brucellaceae based on a phylogenomic approach.</title>
        <authorList>
            <person name="Leclercq S."/>
            <person name="Cloeckaert A."/>
            <person name="Zygmunt M.S."/>
        </authorList>
    </citation>
    <scope>NUCLEOTIDE SEQUENCE [LARGE SCALE GENOMIC DNA]</scope>
    <source>
        <strain evidence="4 5">TA93</strain>
    </source>
</reference>
<protein>
    <submittedName>
        <fullName evidence="4">GNAT family N-acetyltransferase</fullName>
    </submittedName>
</protein>
<dbReference type="InterPro" id="IPR016181">
    <property type="entry name" value="Acyl_CoA_acyltransferase"/>
</dbReference>
<sequence>MMMMPTARPISLPVRSPLFIKGLAAACCTSVSCYEADLSSRSLREGYAEEGEALATKELALTVFPPGRTLVLLKEQIMDTCGSGPKRSDTAVVFCWYDGFPDPDEIAAFFTRNAGSTYISHTDIQWGRALDAQRWSPDLHRKIADLAIQAKGRGGGTSPGIRLVTAKAGHGLAGIAFLTARPDADRPYAILEDLLVGSDHRGMGIGSSMLQWVRDQCRLAGIEKMFLESNLGNERAHALFHRLGFTPLSVVMSCDL</sequence>
<dbReference type="Pfam" id="PF00583">
    <property type="entry name" value="Acetyltransf_1"/>
    <property type="match status" value="1"/>
</dbReference>
<dbReference type="SUPFAM" id="SSF55729">
    <property type="entry name" value="Acyl-CoA N-acyltransferases (Nat)"/>
    <property type="match status" value="1"/>
</dbReference>
<dbReference type="PROSITE" id="PS51186">
    <property type="entry name" value="GNAT"/>
    <property type="match status" value="1"/>
</dbReference>
<dbReference type="GO" id="GO:0016747">
    <property type="term" value="F:acyltransferase activity, transferring groups other than amino-acyl groups"/>
    <property type="evidence" value="ECO:0007669"/>
    <property type="project" value="InterPro"/>
</dbReference>
<feature type="domain" description="N-acetyltransferase" evidence="3">
    <location>
        <begin position="119"/>
        <end position="256"/>
    </location>
</feature>
<evidence type="ECO:0000313" key="5">
    <source>
        <dbReference type="Proteomes" id="UP000460650"/>
    </source>
</evidence>
<evidence type="ECO:0000256" key="1">
    <source>
        <dbReference type="ARBA" id="ARBA00022679"/>
    </source>
</evidence>
<dbReference type="Proteomes" id="UP000460650">
    <property type="component" value="Unassembled WGS sequence"/>
</dbReference>
<organism evidence="4 5">
    <name type="scientific">Brucella tritici</name>
    <dbReference type="NCBI Taxonomy" id="94626"/>
    <lineage>
        <taxon>Bacteria</taxon>
        <taxon>Pseudomonadati</taxon>
        <taxon>Pseudomonadota</taxon>
        <taxon>Alphaproteobacteria</taxon>
        <taxon>Hyphomicrobiales</taxon>
        <taxon>Brucellaceae</taxon>
        <taxon>Brucella/Ochrobactrum group</taxon>
        <taxon>Brucella</taxon>
    </lineage>
</organism>
<dbReference type="InterPro" id="IPR050832">
    <property type="entry name" value="Bact_Acetyltransf"/>
</dbReference>
<dbReference type="Gene3D" id="3.40.630.30">
    <property type="match status" value="1"/>
</dbReference>
<dbReference type="AlphaFoldDB" id="A0A7V8B2V4"/>
<accession>A0A7V8B2V4</accession>
<dbReference type="PANTHER" id="PTHR43877:SF2">
    <property type="entry name" value="AMINOALKYLPHOSPHONATE N-ACETYLTRANSFERASE-RELATED"/>
    <property type="match status" value="1"/>
</dbReference>
<gene>
    <name evidence="4" type="ORF">F9K94_05515</name>
</gene>
<dbReference type="EMBL" id="WBVY01000002">
    <property type="protein sequence ID" value="KAB2657689.1"/>
    <property type="molecule type" value="Genomic_DNA"/>
</dbReference>
<evidence type="ECO:0000259" key="3">
    <source>
        <dbReference type="PROSITE" id="PS51186"/>
    </source>
</evidence>
<evidence type="ECO:0000313" key="4">
    <source>
        <dbReference type="EMBL" id="KAB2657689.1"/>
    </source>
</evidence>
<keyword evidence="1 4" id="KW-0808">Transferase</keyword>
<dbReference type="CDD" id="cd04301">
    <property type="entry name" value="NAT_SF"/>
    <property type="match status" value="1"/>
</dbReference>
<name>A0A7V8B2V4_9HYPH</name>
<evidence type="ECO:0000256" key="2">
    <source>
        <dbReference type="ARBA" id="ARBA00023315"/>
    </source>
</evidence>
<dbReference type="InterPro" id="IPR000182">
    <property type="entry name" value="GNAT_dom"/>
</dbReference>